<gene>
    <name evidence="3" type="ORF">ENO26_07285</name>
</gene>
<keyword evidence="1" id="KW-0175">Coiled coil</keyword>
<feature type="coiled-coil region" evidence="1">
    <location>
        <begin position="94"/>
        <end position="121"/>
    </location>
</feature>
<feature type="transmembrane region" description="Helical" evidence="2">
    <location>
        <begin position="130"/>
        <end position="150"/>
    </location>
</feature>
<protein>
    <recommendedName>
        <fullName evidence="4">DUF1640 domain-containing protein</fullName>
    </recommendedName>
</protein>
<reference evidence="3" key="1">
    <citation type="journal article" date="2020" name="mSystems">
        <title>Genome- and Community-Level Interaction Insights into Carbon Utilization and Element Cycling Functions of Hydrothermarchaeota in Hydrothermal Sediment.</title>
        <authorList>
            <person name="Zhou Z."/>
            <person name="Liu Y."/>
            <person name="Xu W."/>
            <person name="Pan J."/>
            <person name="Luo Z.H."/>
            <person name="Li M."/>
        </authorList>
    </citation>
    <scope>NUCLEOTIDE SEQUENCE [LARGE SCALE GENOMIC DNA]</scope>
    <source>
        <strain evidence="3">SpSt-125</strain>
    </source>
</reference>
<name>A0A7J2U3F0_9CREN</name>
<proteinExistence type="predicted"/>
<evidence type="ECO:0008006" key="4">
    <source>
        <dbReference type="Google" id="ProtNLM"/>
    </source>
</evidence>
<accession>A0A7J2U3F0</accession>
<dbReference type="Gene3D" id="1.20.5.340">
    <property type="match status" value="1"/>
</dbReference>
<sequence>MSSVTAEDVVKLFESDERSRKRLAKLLLPEVVSEPDLRLAIINAVLRDVATKEDITKVMEEIEKIRKDVYTYITELRERVSKLEGSFTQLVDRIGDLDKRIDALDRRIDALDKRIDSLDKRIDYVTKVSWALTLSVIATLVAQVLMRMFIP</sequence>
<organism evidence="3">
    <name type="scientific">Ignisphaera aggregans</name>
    <dbReference type="NCBI Taxonomy" id="334771"/>
    <lineage>
        <taxon>Archaea</taxon>
        <taxon>Thermoproteota</taxon>
        <taxon>Thermoprotei</taxon>
        <taxon>Desulfurococcales</taxon>
        <taxon>Desulfurococcaceae</taxon>
        <taxon>Ignisphaera</taxon>
    </lineage>
</organism>
<evidence type="ECO:0000313" key="3">
    <source>
        <dbReference type="EMBL" id="HEM67348.1"/>
    </source>
</evidence>
<dbReference type="SUPFAM" id="SSF58100">
    <property type="entry name" value="Bacterial hemolysins"/>
    <property type="match status" value="1"/>
</dbReference>
<keyword evidence="2" id="KW-0472">Membrane</keyword>
<keyword evidence="2" id="KW-1133">Transmembrane helix</keyword>
<evidence type="ECO:0000256" key="1">
    <source>
        <dbReference type="SAM" id="Coils"/>
    </source>
</evidence>
<dbReference type="EMBL" id="DSEU01000047">
    <property type="protein sequence ID" value="HEM67348.1"/>
    <property type="molecule type" value="Genomic_DNA"/>
</dbReference>
<comment type="caution">
    <text evidence="3">The sequence shown here is derived from an EMBL/GenBank/DDBJ whole genome shotgun (WGS) entry which is preliminary data.</text>
</comment>
<evidence type="ECO:0000256" key="2">
    <source>
        <dbReference type="SAM" id="Phobius"/>
    </source>
</evidence>
<dbReference type="AlphaFoldDB" id="A0A7J2U3F0"/>
<keyword evidence="2" id="KW-0812">Transmembrane</keyword>